<dbReference type="CDD" id="cd07377">
    <property type="entry name" value="WHTH_GntR"/>
    <property type="match status" value="1"/>
</dbReference>
<proteinExistence type="predicted"/>
<evidence type="ECO:0000256" key="3">
    <source>
        <dbReference type="ARBA" id="ARBA00023163"/>
    </source>
</evidence>
<accession>A0A1G9FFX6</accession>
<dbReference type="RefSeq" id="WP_176759702.1">
    <property type="nucleotide sequence ID" value="NZ_FNFK01000078.1"/>
</dbReference>
<dbReference type="InterPro" id="IPR000524">
    <property type="entry name" value="Tscrpt_reg_HTH_GntR"/>
</dbReference>
<feature type="domain" description="HTH gntR-type" evidence="4">
    <location>
        <begin position="4"/>
        <end position="71"/>
    </location>
</feature>
<keyword evidence="6" id="KW-1185">Reference proteome</keyword>
<gene>
    <name evidence="5" type="ORF">SAMN04488098_10782</name>
</gene>
<evidence type="ECO:0000256" key="2">
    <source>
        <dbReference type="ARBA" id="ARBA00023125"/>
    </source>
</evidence>
<dbReference type="InterPro" id="IPR036388">
    <property type="entry name" value="WH-like_DNA-bd_sf"/>
</dbReference>
<organism evidence="5 6">
    <name type="scientific">Alkalibacterium thalassium</name>
    <dbReference type="NCBI Taxonomy" id="426701"/>
    <lineage>
        <taxon>Bacteria</taxon>
        <taxon>Bacillati</taxon>
        <taxon>Bacillota</taxon>
        <taxon>Bacilli</taxon>
        <taxon>Lactobacillales</taxon>
        <taxon>Carnobacteriaceae</taxon>
        <taxon>Alkalibacterium</taxon>
    </lineage>
</organism>
<evidence type="ECO:0000256" key="1">
    <source>
        <dbReference type="ARBA" id="ARBA00023015"/>
    </source>
</evidence>
<dbReference type="GO" id="GO:0003700">
    <property type="term" value="F:DNA-binding transcription factor activity"/>
    <property type="evidence" value="ECO:0007669"/>
    <property type="project" value="InterPro"/>
</dbReference>
<dbReference type="STRING" id="426701.SAMN04488098_10782"/>
<dbReference type="Gene3D" id="1.10.10.10">
    <property type="entry name" value="Winged helix-like DNA-binding domain superfamily/Winged helix DNA-binding domain"/>
    <property type="match status" value="1"/>
</dbReference>
<keyword evidence="1" id="KW-0805">Transcription regulation</keyword>
<evidence type="ECO:0000313" key="6">
    <source>
        <dbReference type="Proteomes" id="UP000199433"/>
    </source>
</evidence>
<reference evidence="6" key="1">
    <citation type="submission" date="2016-10" db="EMBL/GenBank/DDBJ databases">
        <authorList>
            <person name="Varghese N."/>
            <person name="Submissions S."/>
        </authorList>
    </citation>
    <scope>NUCLEOTIDE SEQUENCE [LARGE SCALE GENOMIC DNA]</scope>
    <source>
        <strain evidence="6">DSM 19181</strain>
    </source>
</reference>
<dbReference type="PANTHER" id="PTHR43537">
    <property type="entry name" value="TRANSCRIPTIONAL REGULATOR, GNTR FAMILY"/>
    <property type="match status" value="1"/>
</dbReference>
<dbReference type="AlphaFoldDB" id="A0A1G9FFX6"/>
<evidence type="ECO:0000313" key="5">
    <source>
        <dbReference type="EMBL" id="SDK87237.1"/>
    </source>
</evidence>
<dbReference type="SUPFAM" id="SSF48008">
    <property type="entry name" value="GntR ligand-binding domain-like"/>
    <property type="match status" value="1"/>
</dbReference>
<dbReference type="Pfam" id="PF00392">
    <property type="entry name" value="GntR"/>
    <property type="match status" value="1"/>
</dbReference>
<evidence type="ECO:0000259" key="4">
    <source>
        <dbReference type="PROSITE" id="PS50949"/>
    </source>
</evidence>
<dbReference type="SMART" id="SM00345">
    <property type="entry name" value="HTH_GNTR"/>
    <property type="match status" value="1"/>
</dbReference>
<dbReference type="EMBL" id="FNFK01000078">
    <property type="protein sequence ID" value="SDK87237.1"/>
    <property type="molecule type" value="Genomic_DNA"/>
</dbReference>
<dbReference type="PROSITE" id="PS50949">
    <property type="entry name" value="HTH_GNTR"/>
    <property type="match status" value="1"/>
</dbReference>
<protein>
    <submittedName>
        <fullName evidence="5">Regulatory protein, gntR family</fullName>
    </submittedName>
</protein>
<dbReference type="GO" id="GO:0003677">
    <property type="term" value="F:DNA binding"/>
    <property type="evidence" value="ECO:0007669"/>
    <property type="project" value="UniProtKB-KW"/>
</dbReference>
<dbReference type="SUPFAM" id="SSF46785">
    <property type="entry name" value="Winged helix' DNA-binding domain"/>
    <property type="match status" value="1"/>
</dbReference>
<dbReference type="PANTHER" id="PTHR43537:SF5">
    <property type="entry name" value="UXU OPERON TRANSCRIPTIONAL REGULATOR"/>
    <property type="match status" value="1"/>
</dbReference>
<name>A0A1G9FFX6_9LACT</name>
<dbReference type="InterPro" id="IPR008920">
    <property type="entry name" value="TF_FadR/GntR_C"/>
</dbReference>
<keyword evidence="3" id="KW-0804">Transcription</keyword>
<dbReference type="Proteomes" id="UP000199433">
    <property type="component" value="Unassembled WGS sequence"/>
</dbReference>
<keyword evidence="2" id="KW-0238">DNA-binding</keyword>
<dbReference type="InterPro" id="IPR036390">
    <property type="entry name" value="WH_DNA-bd_sf"/>
</dbReference>
<sequence>MQTITLQDQTYEVLREMIIKLDLYPGQKISESHLIDLLEVGRTPIRESLKRLKKQNLIFTFPQSGTYVSRIDMSRALQARFIRECVEKEVMTELCGVMDEKSEKMLWKILDRQRETFKNNNVSDYFDVDNEFHLVSPPRKLGTLVP</sequence>